<name>A0ABV7IQL9_9SPHN</name>
<comment type="caution">
    <text evidence="1">The sequence shown here is derived from an EMBL/GenBank/DDBJ whole genome shotgun (WGS) entry which is preliminary data.</text>
</comment>
<keyword evidence="1" id="KW-0808">Transferase</keyword>
<protein>
    <submittedName>
        <fullName evidence="1">Sulfotransferase family protein</fullName>
        <ecNumber evidence="1">2.8.2.-</ecNumber>
    </submittedName>
</protein>
<organism evidence="1 2">
    <name type="scientific">Novosphingobium bradum</name>
    <dbReference type="NCBI Taxonomy" id="1737444"/>
    <lineage>
        <taxon>Bacteria</taxon>
        <taxon>Pseudomonadati</taxon>
        <taxon>Pseudomonadota</taxon>
        <taxon>Alphaproteobacteria</taxon>
        <taxon>Sphingomonadales</taxon>
        <taxon>Sphingomonadaceae</taxon>
        <taxon>Novosphingobium</taxon>
    </lineage>
</organism>
<dbReference type="EMBL" id="JBHRTQ010000010">
    <property type="protein sequence ID" value="MFC3174961.1"/>
    <property type="molecule type" value="Genomic_DNA"/>
</dbReference>
<dbReference type="PANTHER" id="PTHR36451">
    <property type="entry name" value="PAPS-DEPENDENT SULFOTRANSFERASE STF3"/>
    <property type="match status" value="1"/>
</dbReference>
<dbReference type="RefSeq" id="WP_379510338.1">
    <property type="nucleotide sequence ID" value="NZ_JBHRTQ010000010.1"/>
</dbReference>
<dbReference type="InterPro" id="IPR027417">
    <property type="entry name" value="P-loop_NTPase"/>
</dbReference>
<dbReference type="PANTHER" id="PTHR36451:SF1">
    <property type="entry name" value="OMEGA-HYDROXY-BETA-DIHYDROMENAQUINONE-9 SULFOTRANSFERASE STF3"/>
    <property type="match status" value="1"/>
</dbReference>
<dbReference type="SUPFAM" id="SSF52540">
    <property type="entry name" value="P-loop containing nucleoside triphosphate hydrolases"/>
    <property type="match status" value="1"/>
</dbReference>
<proteinExistence type="predicted"/>
<dbReference type="Proteomes" id="UP001595604">
    <property type="component" value="Unassembled WGS sequence"/>
</dbReference>
<evidence type="ECO:0000313" key="2">
    <source>
        <dbReference type="Proteomes" id="UP001595604"/>
    </source>
</evidence>
<reference evidence="2" key="1">
    <citation type="journal article" date="2019" name="Int. J. Syst. Evol. Microbiol.">
        <title>The Global Catalogue of Microorganisms (GCM) 10K type strain sequencing project: providing services to taxonomists for standard genome sequencing and annotation.</title>
        <authorList>
            <consortium name="The Broad Institute Genomics Platform"/>
            <consortium name="The Broad Institute Genome Sequencing Center for Infectious Disease"/>
            <person name="Wu L."/>
            <person name="Ma J."/>
        </authorList>
    </citation>
    <scope>NUCLEOTIDE SEQUENCE [LARGE SCALE GENOMIC DNA]</scope>
    <source>
        <strain evidence="2">KCTC 42984</strain>
    </source>
</reference>
<dbReference type="GO" id="GO:0016740">
    <property type="term" value="F:transferase activity"/>
    <property type="evidence" value="ECO:0007669"/>
    <property type="project" value="UniProtKB-KW"/>
</dbReference>
<dbReference type="EC" id="2.8.2.-" evidence="1"/>
<dbReference type="InterPro" id="IPR052736">
    <property type="entry name" value="Stf3_sulfotransferase"/>
</dbReference>
<accession>A0ABV7IQL9</accession>
<keyword evidence="2" id="KW-1185">Reference proteome</keyword>
<sequence length="403" mass="44804">MLTADELRDRYAPALIGFEGRLDPASLMAEAEAGMGLADWGGEEHGEAGFRQRLHLLCDSLETESALSPLGRSRAHSRLYLNLCGRLGVVDWHRRHRAPAPIAAPLVGTGLARAGTSFFHQLLAQDPDNRVAPMAECMIPAPPPGDAAFDAARFTLVGQIMDFHGLRRPEIEAVHPFAPENAAECLALQASAIGTEYQAHWAIPTFMARASQDMPDLLRWQIAVMQALQDGPSDRRWLLKTPQHLGTWEQTLTAFPGARVFINHRDPARTIPSILSLFAAFHRQNTTRAIDPKALARGMVERMDSMKKVTAWRDAHPQFKVVDVHYKRMTADPIGEAERVYAEFGLHLGPAARQRMADFVKTSRHAHGPKHSYSLEEFGLSEVDIEAVFGDYLDRYGIVRERG</sequence>
<evidence type="ECO:0000313" key="1">
    <source>
        <dbReference type="EMBL" id="MFC3174961.1"/>
    </source>
</evidence>
<dbReference type="Gene3D" id="3.40.50.300">
    <property type="entry name" value="P-loop containing nucleotide triphosphate hydrolases"/>
    <property type="match status" value="1"/>
</dbReference>
<gene>
    <name evidence="1" type="ORF">ACFOD9_11945</name>
</gene>
<dbReference type="Pfam" id="PF13469">
    <property type="entry name" value="Sulfotransfer_3"/>
    <property type="match status" value="1"/>
</dbReference>